<dbReference type="InterPro" id="IPR036047">
    <property type="entry name" value="F-box-like_dom_sf"/>
</dbReference>
<sequence length="524" mass="58747">MRLIGFPSEILMEILNHLDIRDLLACREVCMKFKALIDEDVRAQYKFDLSVAGMQDGPPSTITTADRLSMLRVHQSAWNEFLWSAKENAPVHTGNIWELCGNVLAQSEGNRTLYFQQIPSATRGIEGTEWTIPDVGYNIMDVSIDPAQDLLIVIEQFETNTAICRVHLRSFATGAPHPAAPPTAMLTHEPEISAFSYVIHILEGTLGILMSSMDFDDPSELLIWNWKTGQLRLHIIGPGLQSWAFLTSRFLLLAHGGELIDEPRLLIIDLDSPQPSTPTLFTEADYVCAFCYPPFSNEITVLSMCIRSSPTPTWRPSPALSVPFSVDPADRLFVVKFTLIDSDDEDAMLSLVPASTLLHAIATLKTGRVIIPWAEWGPHGSRLMEAPGTDALTELYNVYGTRVAHMEREWDEAARQLHRFVVVRDFNQLAIRKAAASAAEAARRGSLLQVVQDKGQDMRIVDKNTFGLPKVLQEEVTTTLPYVERTYKLEEDDEKFSEVMLAEDAIVLVTGIWQPPMRFRILSI</sequence>
<reference evidence="2" key="1">
    <citation type="submission" date="2019-10" db="EMBL/GenBank/DDBJ databases">
        <authorList>
            <person name="Nor Muhammad N."/>
        </authorList>
    </citation>
    <scope>NUCLEOTIDE SEQUENCE</scope>
</reference>
<dbReference type="Pfam" id="PF00646">
    <property type="entry name" value="F-box"/>
    <property type="match status" value="1"/>
</dbReference>
<dbReference type="SUPFAM" id="SSF81383">
    <property type="entry name" value="F-box domain"/>
    <property type="match status" value="1"/>
</dbReference>
<proteinExistence type="predicted"/>
<feature type="domain" description="F-box" evidence="1">
    <location>
        <begin position="1"/>
        <end position="48"/>
    </location>
</feature>
<organism evidence="2">
    <name type="scientific">Ganoderma boninense</name>
    <dbReference type="NCBI Taxonomy" id="34458"/>
    <lineage>
        <taxon>Eukaryota</taxon>
        <taxon>Fungi</taxon>
        <taxon>Dikarya</taxon>
        <taxon>Basidiomycota</taxon>
        <taxon>Agaricomycotina</taxon>
        <taxon>Agaricomycetes</taxon>
        <taxon>Polyporales</taxon>
        <taxon>Polyporaceae</taxon>
        <taxon>Ganoderma</taxon>
    </lineage>
</organism>
<dbReference type="SMART" id="SM00256">
    <property type="entry name" value="FBOX"/>
    <property type="match status" value="1"/>
</dbReference>
<name>A0A5K1JVN0_9APHY</name>
<dbReference type="PROSITE" id="PS50181">
    <property type="entry name" value="FBOX"/>
    <property type="match status" value="1"/>
</dbReference>
<dbReference type="CDD" id="cd09917">
    <property type="entry name" value="F-box_SF"/>
    <property type="match status" value="1"/>
</dbReference>
<dbReference type="Gene3D" id="1.20.1280.50">
    <property type="match status" value="1"/>
</dbReference>
<dbReference type="InterPro" id="IPR001810">
    <property type="entry name" value="F-box_dom"/>
</dbReference>
<evidence type="ECO:0000259" key="1">
    <source>
        <dbReference type="PROSITE" id="PS50181"/>
    </source>
</evidence>
<dbReference type="EMBL" id="LR725504">
    <property type="protein sequence ID" value="VWO96278.1"/>
    <property type="molecule type" value="Genomic_DNA"/>
</dbReference>
<accession>A0A5K1JVN0</accession>
<evidence type="ECO:0000313" key="2">
    <source>
        <dbReference type="EMBL" id="VWO96278.1"/>
    </source>
</evidence>
<dbReference type="AlphaFoldDB" id="A0A5K1JVN0"/>
<protein>
    <submittedName>
        <fullName evidence="2">STE12</fullName>
    </submittedName>
</protein>
<gene>
    <name evidence="2" type="primary">Q9Y8E5</name>
</gene>